<dbReference type="SUPFAM" id="SSF46689">
    <property type="entry name" value="Homeodomain-like"/>
    <property type="match status" value="1"/>
</dbReference>
<name>A0A4P7UCN0_9ACTN</name>
<reference evidence="5 6" key="1">
    <citation type="journal article" date="2008" name="Int. J. Syst. Evol. Microbiol.">
        <title>Nocardioides daphniae sp. nov., isolated from Daphnia cucullata (Crustacea: Cladocera).</title>
        <authorList>
            <person name="Toth E.M."/>
            <person name="Keki Z."/>
            <person name="Homonnay Z.G."/>
            <person name="Borsodi A.K."/>
            <person name="Marialigeti K."/>
            <person name="Schumann P."/>
        </authorList>
    </citation>
    <scope>NUCLEOTIDE SEQUENCE [LARGE SCALE GENOMIC DNA]</scope>
    <source>
        <strain evidence="5 6">JCM 16608</strain>
    </source>
</reference>
<evidence type="ECO:0000313" key="6">
    <source>
        <dbReference type="Proteomes" id="UP000297025"/>
    </source>
</evidence>
<dbReference type="PANTHER" id="PTHR30055:SF234">
    <property type="entry name" value="HTH-TYPE TRANSCRIPTIONAL REGULATOR BETI"/>
    <property type="match status" value="1"/>
</dbReference>
<evidence type="ECO:0000256" key="1">
    <source>
        <dbReference type="ARBA" id="ARBA00023015"/>
    </source>
</evidence>
<sequence length="252" mass="27317">MTCSATWRVVVCTANLFSSRADNTPLRGVLNTRLSPMTAHASVVADERARFVASVRDLTDPVKGTTRHRVATEAMSLFARKGYGGASMREIGAAVGMQAASIYGHFPLGKKQILIDGLLDILDDFLVVVVEPVATGRPAREELVDLVTRHVGWRLDKGDMSLAWDAAYFGLGMTEVLEDRHMAALIAVVDQYRSYITALVGEVGDPAEAAGTARAVMSLCDTSDRLRLGPDEPREDVVARVVTLVLRCCRAE</sequence>
<dbReference type="PANTHER" id="PTHR30055">
    <property type="entry name" value="HTH-TYPE TRANSCRIPTIONAL REGULATOR RUTR"/>
    <property type="match status" value="1"/>
</dbReference>
<evidence type="ECO:0000313" key="5">
    <source>
        <dbReference type="EMBL" id="QCC77564.1"/>
    </source>
</evidence>
<evidence type="ECO:0000256" key="2">
    <source>
        <dbReference type="ARBA" id="ARBA00023125"/>
    </source>
</evidence>
<dbReference type="InterPro" id="IPR009057">
    <property type="entry name" value="Homeodomain-like_sf"/>
</dbReference>
<proteinExistence type="predicted"/>
<dbReference type="GO" id="GO:0000976">
    <property type="term" value="F:transcription cis-regulatory region binding"/>
    <property type="evidence" value="ECO:0007669"/>
    <property type="project" value="TreeGrafter"/>
</dbReference>
<protein>
    <submittedName>
        <fullName evidence="5">TetR/AcrR family transcriptional regulator</fullName>
    </submittedName>
</protein>
<keyword evidence="3" id="KW-0804">Transcription</keyword>
<dbReference type="Pfam" id="PF00440">
    <property type="entry name" value="TetR_N"/>
    <property type="match status" value="1"/>
</dbReference>
<dbReference type="EMBL" id="CP038462">
    <property type="protein sequence ID" value="QCC77564.1"/>
    <property type="molecule type" value="Genomic_DNA"/>
</dbReference>
<evidence type="ECO:0000256" key="3">
    <source>
        <dbReference type="ARBA" id="ARBA00023163"/>
    </source>
</evidence>
<gene>
    <name evidence="5" type="ORF">E2C04_10965</name>
</gene>
<dbReference type="InterPro" id="IPR001647">
    <property type="entry name" value="HTH_TetR"/>
</dbReference>
<accession>A0A4P7UCN0</accession>
<organism evidence="5 6">
    <name type="scientific">Nocardioides daphniae</name>
    <dbReference type="NCBI Taxonomy" id="402297"/>
    <lineage>
        <taxon>Bacteria</taxon>
        <taxon>Bacillati</taxon>
        <taxon>Actinomycetota</taxon>
        <taxon>Actinomycetes</taxon>
        <taxon>Propionibacteriales</taxon>
        <taxon>Nocardioidaceae</taxon>
        <taxon>Nocardioides</taxon>
    </lineage>
</organism>
<keyword evidence="1" id="KW-0805">Transcription regulation</keyword>
<keyword evidence="2" id="KW-0238">DNA-binding</keyword>
<dbReference type="InterPro" id="IPR050109">
    <property type="entry name" value="HTH-type_TetR-like_transc_reg"/>
</dbReference>
<evidence type="ECO:0000259" key="4">
    <source>
        <dbReference type="Pfam" id="PF00440"/>
    </source>
</evidence>
<dbReference type="Gene3D" id="1.10.357.10">
    <property type="entry name" value="Tetracycline Repressor, domain 2"/>
    <property type="match status" value="1"/>
</dbReference>
<feature type="domain" description="HTH tetR-type" evidence="4">
    <location>
        <begin position="74"/>
        <end position="114"/>
    </location>
</feature>
<dbReference type="Proteomes" id="UP000297025">
    <property type="component" value="Chromosome"/>
</dbReference>
<dbReference type="GO" id="GO:0003700">
    <property type="term" value="F:DNA-binding transcription factor activity"/>
    <property type="evidence" value="ECO:0007669"/>
    <property type="project" value="TreeGrafter"/>
</dbReference>
<dbReference type="AlphaFoldDB" id="A0A4P7UCN0"/>
<dbReference type="KEGG" id="ndp:E2C04_10965"/>